<feature type="transmembrane region" description="Helical" evidence="1">
    <location>
        <begin position="36"/>
        <end position="56"/>
    </location>
</feature>
<sequence length="66" mass="7711">MNFTFFAYFTPNTQQDSENDSLTQNTKLKGETMLKWGTYSIILSHFLVLSIVNFQIHILQFMVAFV</sequence>
<keyword evidence="3" id="KW-1185">Reference proteome</keyword>
<dbReference type="Proteomes" id="UP000238479">
    <property type="component" value="Chromosome 6"/>
</dbReference>
<organism evidence="2 3">
    <name type="scientific">Rosa chinensis</name>
    <name type="common">China rose</name>
    <dbReference type="NCBI Taxonomy" id="74649"/>
    <lineage>
        <taxon>Eukaryota</taxon>
        <taxon>Viridiplantae</taxon>
        <taxon>Streptophyta</taxon>
        <taxon>Embryophyta</taxon>
        <taxon>Tracheophyta</taxon>
        <taxon>Spermatophyta</taxon>
        <taxon>Magnoliopsida</taxon>
        <taxon>eudicotyledons</taxon>
        <taxon>Gunneridae</taxon>
        <taxon>Pentapetalae</taxon>
        <taxon>rosids</taxon>
        <taxon>fabids</taxon>
        <taxon>Rosales</taxon>
        <taxon>Rosaceae</taxon>
        <taxon>Rosoideae</taxon>
        <taxon>Rosoideae incertae sedis</taxon>
        <taxon>Rosa</taxon>
    </lineage>
</organism>
<reference evidence="2 3" key="1">
    <citation type="journal article" date="2018" name="Nat. Genet.">
        <title>The Rosa genome provides new insights in the design of modern roses.</title>
        <authorList>
            <person name="Bendahmane M."/>
        </authorList>
    </citation>
    <scope>NUCLEOTIDE SEQUENCE [LARGE SCALE GENOMIC DNA]</scope>
    <source>
        <strain evidence="3">cv. Old Blush</strain>
    </source>
</reference>
<keyword evidence="1" id="KW-0472">Membrane</keyword>
<gene>
    <name evidence="2" type="ORF">RchiOBHm_Chr6g0271201</name>
</gene>
<keyword evidence="1" id="KW-1133">Transmembrane helix</keyword>
<dbReference type="AlphaFoldDB" id="A0A2P6PQW1"/>
<accession>A0A2P6PQW1</accession>
<name>A0A2P6PQW1_ROSCH</name>
<keyword evidence="1" id="KW-0812">Transmembrane</keyword>
<protein>
    <submittedName>
        <fullName evidence="2">Uncharacterized protein</fullName>
    </submittedName>
</protein>
<evidence type="ECO:0000256" key="1">
    <source>
        <dbReference type="SAM" id="Phobius"/>
    </source>
</evidence>
<evidence type="ECO:0000313" key="2">
    <source>
        <dbReference type="EMBL" id="PRQ24329.1"/>
    </source>
</evidence>
<evidence type="ECO:0000313" key="3">
    <source>
        <dbReference type="Proteomes" id="UP000238479"/>
    </source>
</evidence>
<comment type="caution">
    <text evidence="2">The sequence shown here is derived from an EMBL/GenBank/DDBJ whole genome shotgun (WGS) entry which is preliminary data.</text>
</comment>
<dbReference type="EMBL" id="PDCK01000044">
    <property type="protein sequence ID" value="PRQ24329.1"/>
    <property type="molecule type" value="Genomic_DNA"/>
</dbReference>
<proteinExistence type="predicted"/>
<dbReference type="Gramene" id="PRQ24329">
    <property type="protein sequence ID" value="PRQ24329"/>
    <property type="gene ID" value="RchiOBHm_Chr6g0271201"/>
</dbReference>